<dbReference type="EMBL" id="GBXM01047099">
    <property type="protein sequence ID" value="JAH61478.1"/>
    <property type="molecule type" value="Transcribed_RNA"/>
</dbReference>
<reference evidence="1" key="2">
    <citation type="journal article" date="2015" name="Fish Shellfish Immunol.">
        <title>Early steps in the European eel (Anguilla anguilla)-Vibrio vulnificus interaction in the gills: Role of the RtxA13 toxin.</title>
        <authorList>
            <person name="Callol A."/>
            <person name="Pajuelo D."/>
            <person name="Ebbesson L."/>
            <person name="Teles M."/>
            <person name="MacKenzie S."/>
            <person name="Amaro C."/>
        </authorList>
    </citation>
    <scope>NUCLEOTIDE SEQUENCE</scope>
</reference>
<dbReference type="AlphaFoldDB" id="A0A0E9U944"/>
<organism evidence="1">
    <name type="scientific">Anguilla anguilla</name>
    <name type="common">European freshwater eel</name>
    <name type="synonym">Muraena anguilla</name>
    <dbReference type="NCBI Taxonomy" id="7936"/>
    <lineage>
        <taxon>Eukaryota</taxon>
        <taxon>Metazoa</taxon>
        <taxon>Chordata</taxon>
        <taxon>Craniata</taxon>
        <taxon>Vertebrata</taxon>
        <taxon>Euteleostomi</taxon>
        <taxon>Actinopterygii</taxon>
        <taxon>Neopterygii</taxon>
        <taxon>Teleostei</taxon>
        <taxon>Anguilliformes</taxon>
        <taxon>Anguillidae</taxon>
        <taxon>Anguilla</taxon>
    </lineage>
</organism>
<sequence>MTLFKWMLISISQTHVQDNHWFKHR</sequence>
<evidence type="ECO:0000313" key="1">
    <source>
        <dbReference type="EMBL" id="JAH61478.1"/>
    </source>
</evidence>
<protein>
    <submittedName>
        <fullName evidence="1">Uncharacterized protein</fullName>
    </submittedName>
</protein>
<proteinExistence type="predicted"/>
<name>A0A0E9U944_ANGAN</name>
<accession>A0A0E9U944</accession>
<reference evidence="1" key="1">
    <citation type="submission" date="2014-11" db="EMBL/GenBank/DDBJ databases">
        <authorList>
            <person name="Amaro Gonzalez C."/>
        </authorList>
    </citation>
    <scope>NUCLEOTIDE SEQUENCE</scope>
</reference>